<dbReference type="EMBL" id="JAAVUN010000006">
    <property type="protein sequence ID" value="NKE09212.1"/>
    <property type="molecule type" value="Genomic_DNA"/>
</dbReference>
<dbReference type="EC" id="4.2.1.75" evidence="3 9"/>
<evidence type="ECO:0000256" key="3">
    <source>
        <dbReference type="ARBA" id="ARBA00013109"/>
    </source>
</evidence>
<evidence type="ECO:0000256" key="6">
    <source>
        <dbReference type="ARBA" id="ARBA00037589"/>
    </source>
</evidence>
<accession>A0A846TTV1</accession>
<dbReference type="RefSeq" id="WP_157980508.1">
    <property type="nucleotide sequence ID" value="NZ_JAAVUN010000006.1"/>
</dbReference>
<comment type="caution">
    <text evidence="11">The sequence shown here is derived from an EMBL/GenBank/DDBJ whole genome shotgun (WGS) entry which is preliminary data.</text>
</comment>
<dbReference type="AlphaFoldDB" id="A0A846TTV1"/>
<feature type="domain" description="Tetrapyrrole biosynthesis uroporphyrinogen III synthase" evidence="10">
    <location>
        <begin position="25"/>
        <end position="302"/>
    </location>
</feature>
<keyword evidence="5 9" id="KW-0627">Porphyrin biosynthesis</keyword>
<dbReference type="InterPro" id="IPR039793">
    <property type="entry name" value="UROS/Hem4"/>
</dbReference>
<evidence type="ECO:0000259" key="10">
    <source>
        <dbReference type="Pfam" id="PF02602"/>
    </source>
</evidence>
<keyword evidence="4 9" id="KW-0456">Lyase</keyword>
<evidence type="ECO:0000313" key="11">
    <source>
        <dbReference type="EMBL" id="NKE09212.1"/>
    </source>
</evidence>
<comment type="similarity">
    <text evidence="2 9">Belongs to the uroporphyrinogen-III synthase family.</text>
</comment>
<sequence>MPRGDTVLSGLRVLVTRTPERAGDLVAGLRDRGAEPVLAPMHQAAAVAGQEARDLSQLVRTVADADAREWLVFTSVNTVRALQAVVEGADGGSPDSSRHDQALDLGEHLAQAVAGGLQIAAVGAATARAARNAGLPVHLVPPPEQSSAAGLVNVWPHAAEVNQPTATGPAVVYLPQSAWARATLRDGLEAKGWRVETAVAYRMVDFPAASPLTEVTSTGSVAVWDPHRAREELARGTVDAVVATAPSLLWALFASTDGKPPAPAVTVEPMACAVMGEPTLNAAQELGLKAVAATVPDTAGLLDALEHAVKENRA</sequence>
<dbReference type="InterPro" id="IPR003754">
    <property type="entry name" value="4pyrrol_synth_uPrphyn_synth"/>
</dbReference>
<dbReference type="Pfam" id="PF02602">
    <property type="entry name" value="HEM4"/>
    <property type="match status" value="1"/>
</dbReference>
<dbReference type="SUPFAM" id="SSF69618">
    <property type="entry name" value="HemD-like"/>
    <property type="match status" value="1"/>
</dbReference>
<evidence type="ECO:0000313" key="12">
    <source>
        <dbReference type="Proteomes" id="UP000521379"/>
    </source>
</evidence>
<dbReference type="GO" id="GO:0004852">
    <property type="term" value="F:uroporphyrinogen-III synthase activity"/>
    <property type="evidence" value="ECO:0007669"/>
    <property type="project" value="UniProtKB-UniRule"/>
</dbReference>
<evidence type="ECO:0000256" key="1">
    <source>
        <dbReference type="ARBA" id="ARBA00004772"/>
    </source>
</evidence>
<evidence type="ECO:0000256" key="9">
    <source>
        <dbReference type="RuleBase" id="RU366031"/>
    </source>
</evidence>
<evidence type="ECO:0000256" key="7">
    <source>
        <dbReference type="ARBA" id="ARBA00040167"/>
    </source>
</evidence>
<dbReference type="PANTHER" id="PTHR38042:SF1">
    <property type="entry name" value="UROPORPHYRINOGEN-III SYNTHASE, CHLOROPLASTIC"/>
    <property type="match status" value="1"/>
</dbReference>
<dbReference type="GO" id="GO:0006782">
    <property type="term" value="P:protoporphyrinogen IX biosynthetic process"/>
    <property type="evidence" value="ECO:0007669"/>
    <property type="project" value="UniProtKB-UniRule"/>
</dbReference>
<dbReference type="PANTHER" id="PTHR38042">
    <property type="entry name" value="UROPORPHYRINOGEN-III SYNTHASE, CHLOROPLASTIC"/>
    <property type="match status" value="1"/>
</dbReference>
<protein>
    <recommendedName>
        <fullName evidence="7 9">Uroporphyrinogen-III synthase</fullName>
        <ecNumber evidence="3 9">4.2.1.75</ecNumber>
    </recommendedName>
</protein>
<proteinExistence type="inferred from homology"/>
<reference evidence="11 12" key="1">
    <citation type="submission" date="2020-02" db="EMBL/GenBank/DDBJ databases">
        <authorList>
            <person name="Sun Q."/>
        </authorList>
    </citation>
    <scope>NUCLEOTIDE SEQUENCE [LARGE SCALE GENOMIC DNA]</scope>
    <source>
        <strain evidence="11 12">YIM 13062</strain>
    </source>
</reference>
<comment type="function">
    <text evidence="6 9">Catalyzes cyclization of the linear tetrapyrrole, hydroxymethylbilane, to the macrocyclic uroporphyrinogen III.</text>
</comment>
<keyword evidence="12" id="KW-1185">Reference proteome</keyword>
<dbReference type="Proteomes" id="UP000521379">
    <property type="component" value="Unassembled WGS sequence"/>
</dbReference>
<gene>
    <name evidence="11" type="ORF">GTW58_04500</name>
</gene>
<name>A0A846TTV1_9MICC</name>
<evidence type="ECO:0000256" key="5">
    <source>
        <dbReference type="ARBA" id="ARBA00023244"/>
    </source>
</evidence>
<dbReference type="Gene3D" id="3.40.50.10090">
    <property type="match status" value="2"/>
</dbReference>
<dbReference type="CDD" id="cd06578">
    <property type="entry name" value="HemD"/>
    <property type="match status" value="1"/>
</dbReference>
<evidence type="ECO:0000256" key="2">
    <source>
        <dbReference type="ARBA" id="ARBA00008133"/>
    </source>
</evidence>
<dbReference type="InterPro" id="IPR036108">
    <property type="entry name" value="4pyrrol_syn_uPrphyn_synt_sf"/>
</dbReference>
<dbReference type="GO" id="GO:0006780">
    <property type="term" value="P:uroporphyrinogen III biosynthetic process"/>
    <property type="evidence" value="ECO:0007669"/>
    <property type="project" value="UniProtKB-UniRule"/>
</dbReference>
<organism evidence="11 12">
    <name type="scientific">Kocuria subflava</name>
    <dbReference type="NCBI Taxonomy" id="1736139"/>
    <lineage>
        <taxon>Bacteria</taxon>
        <taxon>Bacillati</taxon>
        <taxon>Actinomycetota</taxon>
        <taxon>Actinomycetes</taxon>
        <taxon>Micrococcales</taxon>
        <taxon>Micrococcaceae</taxon>
        <taxon>Kocuria</taxon>
    </lineage>
</organism>
<comment type="pathway">
    <text evidence="1 9">Porphyrin-containing compound metabolism; protoporphyrin-IX biosynthesis; coproporphyrinogen-III from 5-aminolevulinate: step 3/4.</text>
</comment>
<evidence type="ECO:0000256" key="8">
    <source>
        <dbReference type="ARBA" id="ARBA00048617"/>
    </source>
</evidence>
<evidence type="ECO:0000256" key="4">
    <source>
        <dbReference type="ARBA" id="ARBA00023239"/>
    </source>
</evidence>
<comment type="catalytic activity">
    <reaction evidence="8 9">
        <text>hydroxymethylbilane = uroporphyrinogen III + H2O</text>
        <dbReference type="Rhea" id="RHEA:18965"/>
        <dbReference type="ChEBI" id="CHEBI:15377"/>
        <dbReference type="ChEBI" id="CHEBI:57308"/>
        <dbReference type="ChEBI" id="CHEBI:57845"/>
        <dbReference type="EC" id="4.2.1.75"/>
    </reaction>
</comment>
<dbReference type="UniPathway" id="UPA00251">
    <property type="reaction ID" value="UER00320"/>
</dbReference>